<evidence type="ECO:0000313" key="1">
    <source>
        <dbReference type="EMBL" id="KAI3375953.1"/>
    </source>
</evidence>
<proteinExistence type="predicted"/>
<accession>A0ACB8XAK9</accession>
<keyword evidence="2" id="KW-1185">Reference proteome</keyword>
<comment type="caution">
    <text evidence="1">The sequence shown here is derived from an EMBL/GenBank/DDBJ whole genome shotgun (WGS) entry which is preliminary data.</text>
</comment>
<reference evidence="1" key="1">
    <citation type="submission" date="2022-04" db="EMBL/GenBank/DDBJ databases">
        <title>Jade perch genome.</title>
        <authorList>
            <person name="Chao B."/>
        </authorList>
    </citation>
    <scope>NUCLEOTIDE SEQUENCE</scope>
    <source>
        <strain evidence="1">CB-2022</strain>
    </source>
</reference>
<feature type="non-terminal residue" evidence="1">
    <location>
        <position position="1"/>
    </location>
</feature>
<sequence>SDSSSSNSKSDDITDDVSSEETKKQNTQPMASLLPTETETSRQPMNKLHSDHMIITDEENLTSEEMMSDQPMFAFSDGEGDHFNNATSSGRNLNHQLSLSDDLTSTEFNVNHKFSEFDDFDDFNNSTDSREVNQLTVILADYFDDSNNTRFPHLSLPLKHQLSLKVFSSESKEYDLSDSESKSDSSWLDSRNNSQSTELHPNPILTPHSNQSPESKYNPSLTINFHSSSEISQGESEESPTIKVPKKANTDAVRGANPALDYRTNTASIPASSED</sequence>
<gene>
    <name evidence="1" type="ORF">L3Q82_016370</name>
</gene>
<name>A0ACB8XAK9_9TELE</name>
<dbReference type="EMBL" id="CM041532">
    <property type="protein sequence ID" value="KAI3375953.1"/>
    <property type="molecule type" value="Genomic_DNA"/>
</dbReference>
<protein>
    <submittedName>
        <fullName evidence="1">Uncharacterized protein</fullName>
    </submittedName>
</protein>
<evidence type="ECO:0000313" key="2">
    <source>
        <dbReference type="Proteomes" id="UP000831701"/>
    </source>
</evidence>
<dbReference type="Proteomes" id="UP000831701">
    <property type="component" value="Chromosome 2"/>
</dbReference>
<organism evidence="1 2">
    <name type="scientific">Scortum barcoo</name>
    <name type="common">barcoo grunter</name>
    <dbReference type="NCBI Taxonomy" id="214431"/>
    <lineage>
        <taxon>Eukaryota</taxon>
        <taxon>Metazoa</taxon>
        <taxon>Chordata</taxon>
        <taxon>Craniata</taxon>
        <taxon>Vertebrata</taxon>
        <taxon>Euteleostomi</taxon>
        <taxon>Actinopterygii</taxon>
        <taxon>Neopterygii</taxon>
        <taxon>Teleostei</taxon>
        <taxon>Neoteleostei</taxon>
        <taxon>Acanthomorphata</taxon>
        <taxon>Eupercaria</taxon>
        <taxon>Centrarchiformes</taxon>
        <taxon>Terapontoidei</taxon>
        <taxon>Terapontidae</taxon>
        <taxon>Scortum</taxon>
    </lineage>
</organism>